<organism evidence="2">
    <name type="scientific">Rhizophora mucronata</name>
    <name type="common">Asiatic mangrove</name>
    <dbReference type="NCBI Taxonomy" id="61149"/>
    <lineage>
        <taxon>Eukaryota</taxon>
        <taxon>Viridiplantae</taxon>
        <taxon>Streptophyta</taxon>
        <taxon>Embryophyta</taxon>
        <taxon>Tracheophyta</taxon>
        <taxon>Spermatophyta</taxon>
        <taxon>Magnoliopsida</taxon>
        <taxon>eudicotyledons</taxon>
        <taxon>Gunneridae</taxon>
        <taxon>Pentapetalae</taxon>
        <taxon>rosids</taxon>
        <taxon>fabids</taxon>
        <taxon>Malpighiales</taxon>
        <taxon>Rhizophoraceae</taxon>
        <taxon>Rhizophora</taxon>
    </lineage>
</organism>
<reference evidence="2" key="1">
    <citation type="submission" date="2018-02" db="EMBL/GenBank/DDBJ databases">
        <title>Rhizophora mucronata_Transcriptome.</title>
        <authorList>
            <person name="Meera S.P."/>
            <person name="Sreeshan A."/>
            <person name="Augustine A."/>
        </authorList>
    </citation>
    <scope>NUCLEOTIDE SEQUENCE</scope>
    <source>
        <tissue evidence="2">Leaf</tissue>
    </source>
</reference>
<keyword evidence="1" id="KW-1133">Transmembrane helix</keyword>
<accession>A0A2P2NBZ5</accession>
<dbReference type="EMBL" id="GGEC01059507">
    <property type="protein sequence ID" value="MBX39991.1"/>
    <property type="molecule type" value="Transcribed_RNA"/>
</dbReference>
<feature type="transmembrane region" description="Helical" evidence="1">
    <location>
        <begin position="46"/>
        <end position="67"/>
    </location>
</feature>
<proteinExistence type="predicted"/>
<protein>
    <submittedName>
        <fullName evidence="2">Uncharacterized protein</fullName>
    </submittedName>
</protein>
<sequence length="69" mass="7441">MKRVLSCASIMPGTKVATRIGIIFNICLVSSTCVTVQSIHGLVDPVFTAALLRNLMLGVKSILYFPLFA</sequence>
<feature type="transmembrane region" description="Helical" evidence="1">
    <location>
        <begin position="20"/>
        <end position="40"/>
    </location>
</feature>
<dbReference type="AlphaFoldDB" id="A0A2P2NBZ5"/>
<evidence type="ECO:0000256" key="1">
    <source>
        <dbReference type="SAM" id="Phobius"/>
    </source>
</evidence>
<keyword evidence="1" id="KW-0472">Membrane</keyword>
<name>A0A2P2NBZ5_RHIMU</name>
<evidence type="ECO:0000313" key="2">
    <source>
        <dbReference type="EMBL" id="MBX39991.1"/>
    </source>
</evidence>
<keyword evidence="1" id="KW-0812">Transmembrane</keyword>